<dbReference type="PANTHER" id="PTHR12673">
    <property type="entry name" value="FACIOGENITAL DYSPLASIA PROTEIN"/>
    <property type="match status" value="1"/>
</dbReference>
<dbReference type="Gene3D" id="1.20.900.10">
    <property type="entry name" value="Dbl homology (DH) domain"/>
    <property type="match status" value="1"/>
</dbReference>
<evidence type="ECO:0000313" key="5">
    <source>
        <dbReference type="Proteomes" id="UP001141327"/>
    </source>
</evidence>
<dbReference type="Proteomes" id="UP001141327">
    <property type="component" value="Unassembled WGS sequence"/>
</dbReference>
<feature type="region of interest" description="Disordered" evidence="2">
    <location>
        <begin position="282"/>
        <end position="399"/>
    </location>
</feature>
<feature type="compositionally biased region" description="Pro residues" evidence="2">
    <location>
        <begin position="362"/>
        <end position="374"/>
    </location>
</feature>
<organism evidence="4 5">
    <name type="scientific">Paratrimastix pyriformis</name>
    <dbReference type="NCBI Taxonomy" id="342808"/>
    <lineage>
        <taxon>Eukaryota</taxon>
        <taxon>Metamonada</taxon>
        <taxon>Preaxostyla</taxon>
        <taxon>Paratrimastigidae</taxon>
        <taxon>Paratrimastix</taxon>
    </lineage>
</organism>
<evidence type="ECO:0000256" key="2">
    <source>
        <dbReference type="SAM" id="MobiDB-lite"/>
    </source>
</evidence>
<feature type="coiled-coil region" evidence="1">
    <location>
        <begin position="86"/>
        <end position="246"/>
    </location>
</feature>
<dbReference type="PANTHER" id="PTHR12673:SF159">
    <property type="entry name" value="LD03170P"/>
    <property type="match status" value="1"/>
</dbReference>
<comment type="caution">
    <text evidence="4">The sequence shown here is derived from an EMBL/GenBank/DDBJ whole genome shotgun (WGS) entry which is preliminary data.</text>
</comment>
<keyword evidence="1" id="KW-0175">Coiled coil</keyword>
<proteinExistence type="predicted"/>
<feature type="compositionally biased region" description="Low complexity" evidence="2">
    <location>
        <begin position="299"/>
        <end position="361"/>
    </location>
</feature>
<dbReference type="InterPro" id="IPR035899">
    <property type="entry name" value="DBL_dom_sf"/>
</dbReference>
<dbReference type="Pfam" id="PF00621">
    <property type="entry name" value="RhoGEF"/>
    <property type="match status" value="1"/>
</dbReference>
<accession>A0ABQ8UHZ3</accession>
<evidence type="ECO:0000256" key="1">
    <source>
        <dbReference type="SAM" id="Coils"/>
    </source>
</evidence>
<keyword evidence="5" id="KW-1185">Reference proteome</keyword>
<dbReference type="SUPFAM" id="SSF48065">
    <property type="entry name" value="DBL homology domain (DH-domain)"/>
    <property type="match status" value="1"/>
</dbReference>
<feature type="domain" description="DH" evidence="3">
    <location>
        <begin position="411"/>
        <end position="584"/>
    </location>
</feature>
<dbReference type="Gene3D" id="2.30.29.30">
    <property type="entry name" value="Pleckstrin-homology domain (PH domain)/Phosphotyrosine-binding domain (PTB)"/>
    <property type="match status" value="1"/>
</dbReference>
<evidence type="ECO:0000313" key="4">
    <source>
        <dbReference type="EMBL" id="KAJ4458017.1"/>
    </source>
</evidence>
<reference evidence="4" key="1">
    <citation type="journal article" date="2022" name="bioRxiv">
        <title>Genomics of Preaxostyla Flagellates Illuminates Evolutionary Transitions and the Path Towards Mitochondrial Loss.</title>
        <authorList>
            <person name="Novak L.V.F."/>
            <person name="Treitli S.C."/>
            <person name="Pyrih J."/>
            <person name="Halakuc P."/>
            <person name="Pipaliya S.V."/>
            <person name="Vacek V."/>
            <person name="Brzon O."/>
            <person name="Soukal P."/>
            <person name="Eme L."/>
            <person name="Dacks J.B."/>
            <person name="Karnkowska A."/>
            <person name="Elias M."/>
            <person name="Hampl V."/>
        </authorList>
    </citation>
    <scope>NUCLEOTIDE SEQUENCE</scope>
    <source>
        <strain evidence="4">RCP-MX</strain>
    </source>
</reference>
<name>A0ABQ8UHZ3_9EUKA</name>
<dbReference type="CDD" id="cd00160">
    <property type="entry name" value="RhoGEF"/>
    <property type="match status" value="1"/>
</dbReference>
<gene>
    <name evidence="4" type="ORF">PAPYR_6273</name>
</gene>
<dbReference type="InterPro" id="IPR000219">
    <property type="entry name" value="DH_dom"/>
</dbReference>
<dbReference type="InterPro" id="IPR011993">
    <property type="entry name" value="PH-like_dom_sf"/>
</dbReference>
<dbReference type="PROSITE" id="PS50010">
    <property type="entry name" value="DH_2"/>
    <property type="match status" value="1"/>
</dbReference>
<dbReference type="InterPro" id="IPR051092">
    <property type="entry name" value="FYVE_RhoGEF_PH"/>
</dbReference>
<dbReference type="EMBL" id="JAPMOS010000035">
    <property type="protein sequence ID" value="KAJ4458017.1"/>
    <property type="molecule type" value="Genomic_DNA"/>
</dbReference>
<protein>
    <submittedName>
        <fullName evidence="4">RhoGEF domain</fullName>
    </submittedName>
</protein>
<dbReference type="SMART" id="SM00325">
    <property type="entry name" value="RhoGEF"/>
    <property type="match status" value="1"/>
</dbReference>
<sequence>MRNLVKLQAELGQAKQDAAELVKVKANLSQAQQIQHLFIIFFVLFWGGDIHTQVKADLSQAQQIQLDLARKVAESNQNQLLAIKAQNDMQAKIDAFQARTKSLEEDLATTHAAEAKSRLEAEALRRSLAEREARVAGAEDKAAKASEEMARKAAAAETLQCELTTARTRLAEIERQLSQQTQTQADLKGELLEAKMTAQAKADALTEERAGLQKAMEESRNASKRSAELEAEIARLRAALIQQEEAHKAQVKTLVEGMQTLQSVQQQQHTAAKKEADAFWDLSIHPPPRSHSATPPSPKAATAAAAVPVPVPATAATTTTDQPAAPAADHPATAAPAPAPASVSPPVVEQTSALPAGSPEASPAPSPKSLPPSSPMGTPSTPAARARINPADVPVPKGPYTEERCAQLLHTRENVVRELMETESNYVQQLNCLLTKFVEPMREKNLLDVQAVFPNMQNIRDTHLMLEGKLKIAGLNASAACDSLLTLGPFMKMYTSYVNGFMNSLQTLKEARNNNNSLKNFLKKQQQKFGNLDSLMIQPVQRIPRYELLLKEMLKNTPPDHPDREHLISTLIKMKEVGQVFNDCIKEKENLDKCNQVAVALSKPDLLTPSRRFVLEDELVLVPEGVPAEPQGSEWLAGLPAASHICLFNDALLLADNQPEGKLLYRDLLSYERGSIGARIAGPVEACLIEVTFSREPGHQQVLRFKATTPVDAGKWVEQINEAYQQSISRRFSFTTAASNSASMQDRRKTTGFLSHVN</sequence>
<dbReference type="SUPFAM" id="SSF50729">
    <property type="entry name" value="PH domain-like"/>
    <property type="match status" value="1"/>
</dbReference>
<evidence type="ECO:0000259" key="3">
    <source>
        <dbReference type="PROSITE" id="PS50010"/>
    </source>
</evidence>